<keyword evidence="2" id="KW-0067">ATP-binding</keyword>
<dbReference type="GO" id="GO:0004674">
    <property type="term" value="F:protein serine/threonine kinase activity"/>
    <property type="evidence" value="ECO:0007669"/>
    <property type="project" value="TreeGrafter"/>
</dbReference>
<keyword evidence="5" id="KW-1185">Reference proteome</keyword>
<dbReference type="VEuPathDB" id="FungiDB:RhiirFUN_003739"/>
<dbReference type="InterPro" id="IPR051681">
    <property type="entry name" value="Ser/Thr_Kinases-Pseudokinases"/>
</dbReference>
<dbReference type="SUPFAM" id="SSF56112">
    <property type="entry name" value="Protein kinase-like (PK-like)"/>
    <property type="match status" value="1"/>
</dbReference>
<evidence type="ECO:0000313" key="4">
    <source>
        <dbReference type="EMBL" id="POG77025.1"/>
    </source>
</evidence>
<gene>
    <name evidence="4" type="ORF">GLOIN_2v1438975</name>
</gene>
<comment type="caution">
    <text evidence="4">The sequence shown here is derived from an EMBL/GenBank/DDBJ whole genome shotgun (WGS) entry which is preliminary data.</text>
</comment>
<evidence type="ECO:0000313" key="5">
    <source>
        <dbReference type="Proteomes" id="UP000018888"/>
    </source>
</evidence>
<protein>
    <submittedName>
        <fullName evidence="4">Kinase-like domain-containing protein</fullName>
    </submittedName>
</protein>
<dbReference type="AlphaFoldDB" id="A0A2P4QHA5"/>
<accession>A0A2P4QHA5</accession>
<dbReference type="PANTHER" id="PTHR44329:SF298">
    <property type="entry name" value="MIXED LINEAGE KINASE DOMAIN-LIKE PROTEIN"/>
    <property type="match status" value="1"/>
</dbReference>
<proteinExistence type="predicted"/>
<dbReference type="InterPro" id="IPR001245">
    <property type="entry name" value="Ser-Thr/Tyr_kinase_cat_dom"/>
</dbReference>
<reference evidence="4 5" key="2">
    <citation type="journal article" date="2018" name="New Phytol.">
        <title>High intraspecific genome diversity in the model arbuscular mycorrhizal symbiont Rhizophagus irregularis.</title>
        <authorList>
            <person name="Chen E.C.H."/>
            <person name="Morin E."/>
            <person name="Beaudet D."/>
            <person name="Noel J."/>
            <person name="Yildirir G."/>
            <person name="Ndikumana S."/>
            <person name="Charron P."/>
            <person name="St-Onge C."/>
            <person name="Giorgi J."/>
            <person name="Kruger M."/>
            <person name="Marton T."/>
            <person name="Ropars J."/>
            <person name="Grigoriev I.V."/>
            <person name="Hainaut M."/>
            <person name="Henrissat B."/>
            <person name="Roux C."/>
            <person name="Martin F."/>
            <person name="Corradi N."/>
        </authorList>
    </citation>
    <scope>NUCLEOTIDE SEQUENCE [LARGE SCALE GENOMIC DNA]</scope>
    <source>
        <strain evidence="4 5">DAOM 197198</strain>
    </source>
</reference>
<evidence type="ECO:0000256" key="1">
    <source>
        <dbReference type="ARBA" id="ARBA00022741"/>
    </source>
</evidence>
<dbReference type="PROSITE" id="PS50011">
    <property type="entry name" value="PROTEIN_KINASE_DOM"/>
    <property type="match status" value="1"/>
</dbReference>
<name>A0A2P4QHA5_RHIID</name>
<feature type="non-terminal residue" evidence="4">
    <location>
        <position position="125"/>
    </location>
</feature>
<dbReference type="Proteomes" id="UP000018888">
    <property type="component" value="Unassembled WGS sequence"/>
</dbReference>
<dbReference type="Pfam" id="PF07714">
    <property type="entry name" value="PK_Tyr_Ser-Thr"/>
    <property type="match status" value="1"/>
</dbReference>
<reference evidence="4 5" key="1">
    <citation type="journal article" date="2013" name="Proc. Natl. Acad. Sci. U.S.A.">
        <title>Genome of an arbuscular mycorrhizal fungus provides insight into the oldest plant symbiosis.</title>
        <authorList>
            <person name="Tisserant E."/>
            <person name="Malbreil M."/>
            <person name="Kuo A."/>
            <person name="Kohler A."/>
            <person name="Symeonidi A."/>
            <person name="Balestrini R."/>
            <person name="Charron P."/>
            <person name="Duensing N."/>
            <person name="Frei Dit Frey N."/>
            <person name="Gianinazzi-Pearson V."/>
            <person name="Gilbert L.B."/>
            <person name="Handa Y."/>
            <person name="Herr J.R."/>
            <person name="Hijri M."/>
            <person name="Koul R."/>
            <person name="Kawaguchi M."/>
            <person name="Krajinski F."/>
            <person name="Lammers P.J."/>
            <person name="Masclaux F.G."/>
            <person name="Murat C."/>
            <person name="Morin E."/>
            <person name="Ndikumana S."/>
            <person name="Pagni M."/>
            <person name="Petitpierre D."/>
            <person name="Requena N."/>
            <person name="Rosikiewicz P."/>
            <person name="Riley R."/>
            <person name="Saito K."/>
            <person name="San Clemente H."/>
            <person name="Shapiro H."/>
            <person name="van Tuinen D."/>
            <person name="Becard G."/>
            <person name="Bonfante P."/>
            <person name="Paszkowski U."/>
            <person name="Shachar-Hill Y.Y."/>
            <person name="Tuskan G.A."/>
            <person name="Young P.W."/>
            <person name="Sanders I.R."/>
            <person name="Henrissat B."/>
            <person name="Rensing S.A."/>
            <person name="Grigoriev I.V."/>
            <person name="Corradi N."/>
            <person name="Roux C."/>
            <person name="Martin F."/>
        </authorList>
    </citation>
    <scope>NUCLEOTIDE SEQUENCE [LARGE SCALE GENOMIC DNA]</scope>
    <source>
        <strain evidence="4 5">DAOM 197198</strain>
    </source>
</reference>
<organism evidence="4 5">
    <name type="scientific">Rhizophagus irregularis (strain DAOM 181602 / DAOM 197198 / MUCL 43194)</name>
    <name type="common">Arbuscular mycorrhizal fungus</name>
    <name type="synonym">Glomus intraradices</name>
    <dbReference type="NCBI Taxonomy" id="747089"/>
    <lineage>
        <taxon>Eukaryota</taxon>
        <taxon>Fungi</taxon>
        <taxon>Fungi incertae sedis</taxon>
        <taxon>Mucoromycota</taxon>
        <taxon>Glomeromycotina</taxon>
        <taxon>Glomeromycetes</taxon>
        <taxon>Glomerales</taxon>
        <taxon>Glomeraceae</taxon>
        <taxon>Rhizophagus</taxon>
    </lineage>
</organism>
<feature type="domain" description="Protein kinase" evidence="3">
    <location>
        <begin position="1"/>
        <end position="125"/>
    </location>
</feature>
<dbReference type="EMBL" id="AUPC02000044">
    <property type="protein sequence ID" value="POG77025.1"/>
    <property type="molecule type" value="Genomic_DNA"/>
</dbReference>
<dbReference type="GO" id="GO:0005524">
    <property type="term" value="F:ATP binding"/>
    <property type="evidence" value="ECO:0007669"/>
    <property type="project" value="UniProtKB-KW"/>
</dbReference>
<dbReference type="Gene3D" id="1.10.510.10">
    <property type="entry name" value="Transferase(Phosphotransferase) domain 1"/>
    <property type="match status" value="1"/>
</dbReference>
<evidence type="ECO:0000256" key="2">
    <source>
        <dbReference type="ARBA" id="ARBA00022840"/>
    </source>
</evidence>
<dbReference type="InterPro" id="IPR011009">
    <property type="entry name" value="Kinase-like_dom_sf"/>
</dbReference>
<dbReference type="InterPro" id="IPR000719">
    <property type="entry name" value="Prot_kinase_dom"/>
</dbReference>
<dbReference type="PANTHER" id="PTHR44329">
    <property type="entry name" value="SERINE/THREONINE-PROTEIN KINASE TNNI3K-RELATED"/>
    <property type="match status" value="1"/>
</dbReference>
<feature type="non-terminal residue" evidence="4">
    <location>
        <position position="1"/>
    </location>
</feature>
<keyword evidence="1" id="KW-0547">Nucleotide-binding</keyword>
<evidence type="ECO:0000259" key="3">
    <source>
        <dbReference type="PROSITE" id="PS50011"/>
    </source>
</evidence>
<sequence>LVHGDFHSGNLLLLTHAIAYISDLGLSRPADKPNKSNEIYGILPYIAPEVLRGKPYTKASDIYSFGIIMWEMISGVPAFNDVPHDFNLSLAICKGLRPRVIDDTEPEYVELMKRCWDSDPSKRPT</sequence>